<keyword evidence="2" id="KW-1185">Reference proteome</keyword>
<organism evidence="1 2">
    <name type="scientific">Tetracentron sinense</name>
    <name type="common">Spur-leaf</name>
    <dbReference type="NCBI Taxonomy" id="13715"/>
    <lineage>
        <taxon>Eukaryota</taxon>
        <taxon>Viridiplantae</taxon>
        <taxon>Streptophyta</taxon>
        <taxon>Embryophyta</taxon>
        <taxon>Tracheophyta</taxon>
        <taxon>Spermatophyta</taxon>
        <taxon>Magnoliopsida</taxon>
        <taxon>Trochodendrales</taxon>
        <taxon>Trochodendraceae</taxon>
        <taxon>Tetracentron</taxon>
    </lineage>
</organism>
<sequence>MRGGIRGHEFQNHKYLNRHHHLCGFHAWNSSPGFIAREHRLYGFTIPPPPSSSPHPHPHLTAIANPLYVIILNSLVLGLMLPSAYDGDPYFPAISNVKDRLPIAYNHLKVLELFDLNFNNLDEISVAVSIMRSAPQLQDLFIRLAITGRTINLQCSFSKA</sequence>
<protein>
    <submittedName>
        <fullName evidence="1">Uncharacterized protein</fullName>
    </submittedName>
</protein>
<name>A0A834ZH95_TETSI</name>
<evidence type="ECO:0000313" key="1">
    <source>
        <dbReference type="EMBL" id="KAF8405690.1"/>
    </source>
</evidence>
<dbReference type="Proteomes" id="UP000655225">
    <property type="component" value="Unassembled WGS sequence"/>
</dbReference>
<evidence type="ECO:0000313" key="2">
    <source>
        <dbReference type="Proteomes" id="UP000655225"/>
    </source>
</evidence>
<dbReference type="AlphaFoldDB" id="A0A834ZH95"/>
<comment type="caution">
    <text evidence="1">The sequence shown here is derived from an EMBL/GenBank/DDBJ whole genome shotgun (WGS) entry which is preliminary data.</text>
</comment>
<accession>A0A834ZH95</accession>
<proteinExistence type="predicted"/>
<gene>
    <name evidence="1" type="ORF">HHK36_007767</name>
</gene>
<dbReference type="EMBL" id="JABCRI010000005">
    <property type="protein sequence ID" value="KAF8405690.1"/>
    <property type="molecule type" value="Genomic_DNA"/>
</dbReference>
<reference evidence="1 2" key="1">
    <citation type="submission" date="2020-04" db="EMBL/GenBank/DDBJ databases">
        <title>Plant Genome Project.</title>
        <authorList>
            <person name="Zhang R.-G."/>
        </authorList>
    </citation>
    <scope>NUCLEOTIDE SEQUENCE [LARGE SCALE GENOMIC DNA]</scope>
    <source>
        <strain evidence="1">YNK0</strain>
        <tissue evidence="1">Leaf</tissue>
    </source>
</reference>